<name>A0A4U5PFC9_STECR</name>
<feature type="compositionally biased region" description="Polar residues" evidence="2">
    <location>
        <begin position="216"/>
        <end position="232"/>
    </location>
</feature>
<organism evidence="3 4">
    <name type="scientific">Steinernema carpocapsae</name>
    <name type="common">Entomopathogenic nematode</name>
    <dbReference type="NCBI Taxonomy" id="34508"/>
    <lineage>
        <taxon>Eukaryota</taxon>
        <taxon>Metazoa</taxon>
        <taxon>Ecdysozoa</taxon>
        <taxon>Nematoda</taxon>
        <taxon>Chromadorea</taxon>
        <taxon>Rhabditida</taxon>
        <taxon>Tylenchina</taxon>
        <taxon>Panagrolaimomorpha</taxon>
        <taxon>Strongyloidoidea</taxon>
        <taxon>Steinernematidae</taxon>
        <taxon>Steinernema</taxon>
    </lineage>
</organism>
<feature type="region of interest" description="Disordered" evidence="2">
    <location>
        <begin position="181"/>
        <end position="250"/>
    </location>
</feature>
<reference evidence="3 4" key="1">
    <citation type="journal article" date="2015" name="Genome Biol.">
        <title>Comparative genomics of Steinernema reveals deeply conserved gene regulatory networks.</title>
        <authorList>
            <person name="Dillman A.R."/>
            <person name="Macchietto M."/>
            <person name="Porter C.F."/>
            <person name="Rogers A."/>
            <person name="Williams B."/>
            <person name="Antoshechkin I."/>
            <person name="Lee M.M."/>
            <person name="Goodwin Z."/>
            <person name="Lu X."/>
            <person name="Lewis E.E."/>
            <person name="Goodrich-Blair H."/>
            <person name="Stock S.P."/>
            <person name="Adams B.J."/>
            <person name="Sternberg P.W."/>
            <person name="Mortazavi A."/>
        </authorList>
    </citation>
    <scope>NUCLEOTIDE SEQUENCE [LARGE SCALE GENOMIC DNA]</scope>
    <source>
        <strain evidence="3 4">ALL</strain>
    </source>
</reference>
<feature type="compositionally biased region" description="Basic and acidic residues" evidence="2">
    <location>
        <begin position="201"/>
        <end position="215"/>
    </location>
</feature>
<evidence type="ECO:0000256" key="1">
    <source>
        <dbReference type="SAM" id="Coils"/>
    </source>
</evidence>
<keyword evidence="4" id="KW-1185">Reference proteome</keyword>
<keyword evidence="1" id="KW-0175">Coiled coil</keyword>
<dbReference type="EMBL" id="AZBU02000002">
    <property type="protein sequence ID" value="TKR94784.1"/>
    <property type="molecule type" value="Genomic_DNA"/>
</dbReference>
<feature type="coiled-coil region" evidence="1">
    <location>
        <begin position="62"/>
        <end position="103"/>
    </location>
</feature>
<evidence type="ECO:0000313" key="3">
    <source>
        <dbReference type="EMBL" id="TKR94784.1"/>
    </source>
</evidence>
<dbReference type="Proteomes" id="UP000298663">
    <property type="component" value="Unassembled WGS sequence"/>
</dbReference>
<reference evidence="3 4" key="2">
    <citation type="journal article" date="2019" name="G3 (Bethesda)">
        <title>Hybrid Assembly of the Genome of the Entomopathogenic Nematode Steinernema carpocapsae Identifies the X-Chromosome.</title>
        <authorList>
            <person name="Serra L."/>
            <person name="Macchietto M."/>
            <person name="Macias-Munoz A."/>
            <person name="McGill C.J."/>
            <person name="Rodriguez I.M."/>
            <person name="Rodriguez B."/>
            <person name="Murad R."/>
            <person name="Mortazavi A."/>
        </authorList>
    </citation>
    <scope>NUCLEOTIDE SEQUENCE [LARGE SCALE GENOMIC DNA]</scope>
    <source>
        <strain evidence="3 4">ALL</strain>
    </source>
</reference>
<feature type="compositionally biased region" description="Basic and acidic residues" evidence="2">
    <location>
        <begin position="234"/>
        <end position="250"/>
    </location>
</feature>
<protein>
    <submittedName>
        <fullName evidence="3">Uncharacterized protein</fullName>
    </submittedName>
</protein>
<gene>
    <name evidence="3" type="ORF">L596_009027</name>
</gene>
<evidence type="ECO:0000313" key="4">
    <source>
        <dbReference type="Proteomes" id="UP000298663"/>
    </source>
</evidence>
<evidence type="ECO:0000256" key="2">
    <source>
        <dbReference type="SAM" id="MobiDB-lite"/>
    </source>
</evidence>
<accession>A0A4U5PFC9</accession>
<comment type="caution">
    <text evidence="3">The sequence shown here is derived from an EMBL/GenBank/DDBJ whole genome shotgun (WGS) entry which is preliminary data.</text>
</comment>
<sequence>MLTPPDSPVGPSQFSELRKAVQDLEHYESFVSAPTDPNEIEDQLRETIHVLQQKLWAAKETSKRYEGENRMLRKLIQQLKHNNKRLEKELKEANKRIEYKDAEITWMEIENEHFESQLTPGPKDQKAPETPDYQELEKDFLRANLLTSTPVKNRQSRLHRGKMSTPQCSPIARSLLQRNMETTADESEELRDEPTFIIQKPVDKSVESEQPKSNEDINTSVSSSMSEPQNGQFEDDKKDQSDHLESACMKEGKVESAFSELSSDFDKHVTKRGKSRLRKLKKLSNSLQKLFE</sequence>
<proteinExistence type="predicted"/>
<dbReference type="AlphaFoldDB" id="A0A4U5PFC9"/>